<name>A0A2R6S6A9_9APHY</name>
<dbReference type="PRINTS" id="PR00793">
    <property type="entry name" value="PROAMNOPTASE"/>
</dbReference>
<dbReference type="PIRSF" id="PIRSF005539">
    <property type="entry name" value="Pept_S33_TRI_F1"/>
    <property type="match status" value="1"/>
</dbReference>
<dbReference type="GO" id="GO:0008233">
    <property type="term" value="F:peptidase activity"/>
    <property type="evidence" value="ECO:0007669"/>
    <property type="project" value="InterPro"/>
</dbReference>
<dbReference type="SUPFAM" id="SSF53474">
    <property type="entry name" value="alpha/beta-Hydrolases"/>
    <property type="match status" value="1"/>
</dbReference>
<proteinExistence type="inferred from homology"/>
<sequence length="297" mass="33368">MSRTEGKADFVVGDETFQTWYEIVGDLKSGIRPLVTLHGGPGIPHHGLLTHDTLNKVHGIPVIFYDQLGIGASTHLQNKPKEFWTEALFMDELDNLVNHLGIADNFDILGHSWGGMLGSAYAAKRHPAGLKRLVLVDTPSSMDLWDESCAILLKGLPEETQKVIQKHQEAGTLEDPEYKAAVQVFYNKHVCRLDPWPENVLESFKGLEADPTVAGPNEFYITGSLRGWTVLDVIHTITQETLLVNGRYDEAQDICVAPFFEKIPKVKWIHMAESSHMPYYEEAERYFRLVGQFLSAP</sequence>
<gene>
    <name evidence="5" type="ORF">PHLCEN_2v374</name>
    <name evidence="4" type="ORF">PHLCEN_2v5824</name>
</gene>
<dbReference type="EMBL" id="MLYV02000565">
    <property type="protein sequence ID" value="PSR83175.1"/>
    <property type="molecule type" value="Genomic_DNA"/>
</dbReference>
<dbReference type="InterPro" id="IPR050228">
    <property type="entry name" value="Carboxylesterase_BioH"/>
</dbReference>
<organism evidence="5 6">
    <name type="scientific">Hermanssonia centrifuga</name>
    <dbReference type="NCBI Taxonomy" id="98765"/>
    <lineage>
        <taxon>Eukaryota</taxon>
        <taxon>Fungi</taxon>
        <taxon>Dikarya</taxon>
        <taxon>Basidiomycota</taxon>
        <taxon>Agaricomycotina</taxon>
        <taxon>Agaricomycetes</taxon>
        <taxon>Polyporales</taxon>
        <taxon>Meruliaceae</taxon>
        <taxon>Hermanssonia</taxon>
    </lineage>
</organism>
<protein>
    <recommendedName>
        <fullName evidence="3">AB hydrolase-1 domain-containing protein</fullName>
    </recommendedName>
</protein>
<evidence type="ECO:0000259" key="3">
    <source>
        <dbReference type="Pfam" id="PF00561"/>
    </source>
</evidence>
<reference evidence="5 6" key="1">
    <citation type="submission" date="2018-02" db="EMBL/GenBank/DDBJ databases">
        <title>Genome sequence of the basidiomycete white-rot fungus Phlebia centrifuga.</title>
        <authorList>
            <person name="Granchi Z."/>
            <person name="Peng M."/>
            <person name="de Vries R.P."/>
            <person name="Hilden K."/>
            <person name="Makela M.R."/>
            <person name="Grigoriev I."/>
            <person name="Riley R."/>
        </authorList>
    </citation>
    <scope>NUCLEOTIDE SEQUENCE [LARGE SCALE GENOMIC DNA]</scope>
    <source>
        <strain evidence="5 6">FBCC195</strain>
    </source>
</reference>
<dbReference type="EMBL" id="MLYV02000031">
    <property type="protein sequence ID" value="PSS37773.1"/>
    <property type="molecule type" value="Genomic_DNA"/>
</dbReference>
<dbReference type="Pfam" id="PF00561">
    <property type="entry name" value="Abhydrolase_1"/>
    <property type="match status" value="1"/>
</dbReference>
<keyword evidence="6" id="KW-1185">Reference proteome</keyword>
<comment type="similarity">
    <text evidence="1">Belongs to the peptidase S33 family.</text>
</comment>
<dbReference type="STRING" id="98765.A0A2R6S6A9"/>
<dbReference type="Proteomes" id="UP000186601">
    <property type="component" value="Unassembled WGS sequence"/>
</dbReference>
<dbReference type="PANTHER" id="PTHR43194">
    <property type="entry name" value="HYDROLASE ALPHA/BETA FOLD FAMILY"/>
    <property type="match status" value="1"/>
</dbReference>
<evidence type="ECO:0000256" key="1">
    <source>
        <dbReference type="ARBA" id="ARBA00010088"/>
    </source>
</evidence>
<evidence type="ECO:0000313" key="6">
    <source>
        <dbReference type="Proteomes" id="UP000186601"/>
    </source>
</evidence>
<dbReference type="AlphaFoldDB" id="A0A2R6S6A9"/>
<dbReference type="NCBIfam" id="TIGR01250">
    <property type="entry name" value="pro_imino_pep_2"/>
    <property type="match status" value="1"/>
</dbReference>
<dbReference type="OrthoDB" id="190201at2759"/>
<comment type="caution">
    <text evidence="5">The sequence shown here is derived from an EMBL/GenBank/DDBJ whole genome shotgun (WGS) entry which is preliminary data.</text>
</comment>
<dbReference type="InterPro" id="IPR005945">
    <property type="entry name" value="Pro_imino_pep"/>
</dbReference>
<evidence type="ECO:0000256" key="2">
    <source>
        <dbReference type="ARBA" id="ARBA00022801"/>
    </source>
</evidence>
<dbReference type="GO" id="GO:0006508">
    <property type="term" value="P:proteolysis"/>
    <property type="evidence" value="ECO:0007669"/>
    <property type="project" value="InterPro"/>
</dbReference>
<dbReference type="Gene3D" id="3.40.50.1820">
    <property type="entry name" value="alpha/beta hydrolase"/>
    <property type="match status" value="1"/>
</dbReference>
<dbReference type="InterPro" id="IPR000073">
    <property type="entry name" value="AB_hydrolase_1"/>
</dbReference>
<dbReference type="InterPro" id="IPR002410">
    <property type="entry name" value="Peptidase_S33"/>
</dbReference>
<keyword evidence="2" id="KW-0378">Hydrolase</keyword>
<dbReference type="PANTHER" id="PTHR43194:SF2">
    <property type="entry name" value="PEROXISOMAL MEMBRANE PROTEIN LPX1"/>
    <property type="match status" value="1"/>
</dbReference>
<feature type="domain" description="AB hydrolase-1" evidence="3">
    <location>
        <begin position="33"/>
        <end position="282"/>
    </location>
</feature>
<evidence type="ECO:0000313" key="5">
    <source>
        <dbReference type="EMBL" id="PSS37773.1"/>
    </source>
</evidence>
<accession>A0A2R6S6A9</accession>
<evidence type="ECO:0000313" key="4">
    <source>
        <dbReference type="EMBL" id="PSR83175.1"/>
    </source>
</evidence>
<dbReference type="InterPro" id="IPR029058">
    <property type="entry name" value="AB_hydrolase_fold"/>
</dbReference>